<organism evidence="2 3">
    <name type="scientific">Funneliformis mosseae</name>
    <name type="common">Endomycorrhizal fungus</name>
    <name type="synonym">Glomus mosseae</name>
    <dbReference type="NCBI Taxonomy" id="27381"/>
    <lineage>
        <taxon>Eukaryota</taxon>
        <taxon>Fungi</taxon>
        <taxon>Fungi incertae sedis</taxon>
        <taxon>Mucoromycota</taxon>
        <taxon>Glomeromycotina</taxon>
        <taxon>Glomeromycetes</taxon>
        <taxon>Glomerales</taxon>
        <taxon>Glomeraceae</taxon>
        <taxon>Funneliformis</taxon>
    </lineage>
</organism>
<dbReference type="EMBL" id="CAJVPP010000515">
    <property type="protein sequence ID" value="CAG8489426.1"/>
    <property type="molecule type" value="Genomic_DNA"/>
</dbReference>
<protein>
    <submittedName>
        <fullName evidence="2">14866_t:CDS:1</fullName>
    </submittedName>
</protein>
<comment type="caution">
    <text evidence="2">The sequence shown here is derived from an EMBL/GenBank/DDBJ whole genome shotgun (WGS) entry which is preliminary data.</text>
</comment>
<accession>A0A9N8WJL6</accession>
<sequence length="42" mass="4632">QKVALSQNTPIVSQQISTFLYIATARIIITLTSNLIALIFLL</sequence>
<keyword evidence="3" id="KW-1185">Reference proteome</keyword>
<reference evidence="2" key="1">
    <citation type="submission" date="2021-06" db="EMBL/GenBank/DDBJ databases">
        <authorList>
            <person name="Kallberg Y."/>
            <person name="Tangrot J."/>
            <person name="Rosling A."/>
        </authorList>
    </citation>
    <scope>NUCLEOTIDE SEQUENCE</scope>
    <source>
        <strain evidence="2">87-6 pot B 2015</strain>
    </source>
</reference>
<keyword evidence="1" id="KW-0472">Membrane</keyword>
<dbReference type="Proteomes" id="UP000789375">
    <property type="component" value="Unassembled WGS sequence"/>
</dbReference>
<gene>
    <name evidence="2" type="ORF">FMOSSE_LOCUS3452</name>
</gene>
<evidence type="ECO:0000313" key="2">
    <source>
        <dbReference type="EMBL" id="CAG8489426.1"/>
    </source>
</evidence>
<evidence type="ECO:0000256" key="1">
    <source>
        <dbReference type="SAM" id="Phobius"/>
    </source>
</evidence>
<evidence type="ECO:0000313" key="3">
    <source>
        <dbReference type="Proteomes" id="UP000789375"/>
    </source>
</evidence>
<proteinExistence type="predicted"/>
<feature type="non-terminal residue" evidence="2">
    <location>
        <position position="1"/>
    </location>
</feature>
<name>A0A9N8WJL6_FUNMO</name>
<dbReference type="AlphaFoldDB" id="A0A9N8WJL6"/>
<feature type="transmembrane region" description="Helical" evidence="1">
    <location>
        <begin position="20"/>
        <end position="41"/>
    </location>
</feature>
<keyword evidence="1" id="KW-0812">Transmembrane</keyword>
<keyword evidence="1" id="KW-1133">Transmembrane helix</keyword>